<name>U7QE89_9CYAN</name>
<keyword evidence="4" id="KW-1185">Reference proteome</keyword>
<dbReference type="Proteomes" id="UP000017127">
    <property type="component" value="Unassembled WGS sequence"/>
</dbReference>
<comment type="caution">
    <text evidence="2">The sequence shown here is derived from an EMBL/GenBank/DDBJ whole genome shotgun (WGS) entry which is preliminary data.</text>
</comment>
<dbReference type="EMBL" id="AUZM01000178">
    <property type="protein sequence ID" value="ERT03854.1"/>
    <property type="molecule type" value="Genomic_DNA"/>
</dbReference>
<sequence length="45" mass="5398">MCAGWIKDGVYREIENLNKVEVYKSLIRKRQKEEAQQKDEESPEE</sequence>
<evidence type="ECO:0000313" key="2">
    <source>
        <dbReference type="EMBL" id="ERT06203.1"/>
    </source>
</evidence>
<evidence type="ECO:0000313" key="1">
    <source>
        <dbReference type="EMBL" id="ERT03854.1"/>
    </source>
</evidence>
<evidence type="ECO:0000313" key="4">
    <source>
        <dbReference type="Proteomes" id="UP000017127"/>
    </source>
</evidence>
<protein>
    <submittedName>
        <fullName evidence="2">Uncharacterized protein</fullName>
    </submittedName>
</protein>
<evidence type="ECO:0000313" key="3">
    <source>
        <dbReference type="EMBL" id="ERT07207.1"/>
    </source>
</evidence>
<accession>U7QE89</accession>
<reference evidence="2 4" key="1">
    <citation type="journal article" date="2013" name="Front. Microbiol.">
        <title>Comparative genomic analyses of the cyanobacterium, Lyngbya aestuarii BL J, a powerful hydrogen producer.</title>
        <authorList>
            <person name="Kothari A."/>
            <person name="Vaughn M."/>
            <person name="Garcia-Pichel F."/>
        </authorList>
    </citation>
    <scope>NUCLEOTIDE SEQUENCE [LARGE SCALE GENOMIC DNA]</scope>
    <source>
        <strain evidence="2 4">BL J</strain>
    </source>
</reference>
<dbReference type="EMBL" id="AUZM01000040">
    <property type="protein sequence ID" value="ERT06203.1"/>
    <property type="molecule type" value="Genomic_DNA"/>
</dbReference>
<gene>
    <name evidence="3" type="ORF">M595_2758</name>
    <name evidence="2" type="ORF">M595_3853</name>
    <name evidence="1" type="ORF">M595_6205</name>
</gene>
<proteinExistence type="predicted"/>
<dbReference type="AlphaFoldDB" id="U7QE89"/>
<organism evidence="2 4">
    <name type="scientific">Lyngbya aestuarii BL J</name>
    <dbReference type="NCBI Taxonomy" id="1348334"/>
    <lineage>
        <taxon>Bacteria</taxon>
        <taxon>Bacillati</taxon>
        <taxon>Cyanobacteriota</taxon>
        <taxon>Cyanophyceae</taxon>
        <taxon>Oscillatoriophycideae</taxon>
        <taxon>Oscillatoriales</taxon>
        <taxon>Microcoleaceae</taxon>
        <taxon>Lyngbya</taxon>
    </lineage>
</organism>
<dbReference type="EMBL" id="AUZM01000024">
    <property type="protein sequence ID" value="ERT07207.1"/>
    <property type="molecule type" value="Genomic_DNA"/>
</dbReference>